<feature type="domain" description="Solute-binding protein family 5" evidence="5">
    <location>
        <begin position="107"/>
        <end position="486"/>
    </location>
</feature>
<dbReference type="InterPro" id="IPR030678">
    <property type="entry name" value="Peptide/Ni-bd"/>
</dbReference>
<dbReference type="CDD" id="cd00995">
    <property type="entry name" value="PBP2_NikA_DppA_OppA_like"/>
    <property type="match status" value="1"/>
</dbReference>
<evidence type="ECO:0000256" key="2">
    <source>
        <dbReference type="ARBA" id="ARBA00005695"/>
    </source>
</evidence>
<comment type="subcellular location">
    <subcellularLocation>
        <location evidence="1">Cell envelope</location>
    </subcellularLocation>
</comment>
<comment type="similarity">
    <text evidence="2">Belongs to the bacterial solute-binding protein 5 family.</text>
</comment>
<proteinExistence type="inferred from homology"/>
<dbReference type="GO" id="GO:1904680">
    <property type="term" value="F:peptide transmembrane transporter activity"/>
    <property type="evidence" value="ECO:0007669"/>
    <property type="project" value="TreeGrafter"/>
</dbReference>
<dbReference type="Gene3D" id="3.10.105.10">
    <property type="entry name" value="Dipeptide-binding Protein, Domain 3"/>
    <property type="match status" value="1"/>
</dbReference>
<dbReference type="PANTHER" id="PTHR30290:SF10">
    <property type="entry name" value="PERIPLASMIC OLIGOPEPTIDE-BINDING PROTEIN-RELATED"/>
    <property type="match status" value="1"/>
</dbReference>
<evidence type="ECO:0000313" key="6">
    <source>
        <dbReference type="EMBL" id="SHI58434.1"/>
    </source>
</evidence>
<keyword evidence="7" id="KW-1185">Reference proteome</keyword>
<dbReference type="PIRSF" id="PIRSF002741">
    <property type="entry name" value="MppA"/>
    <property type="match status" value="1"/>
</dbReference>
<dbReference type="GO" id="GO:0043190">
    <property type="term" value="C:ATP-binding cassette (ABC) transporter complex"/>
    <property type="evidence" value="ECO:0007669"/>
    <property type="project" value="InterPro"/>
</dbReference>
<dbReference type="InterPro" id="IPR039424">
    <property type="entry name" value="SBP_5"/>
</dbReference>
<dbReference type="EMBL" id="FQYP01000002">
    <property type="protein sequence ID" value="SHI58434.1"/>
    <property type="molecule type" value="Genomic_DNA"/>
</dbReference>
<protein>
    <submittedName>
        <fullName evidence="6">Peptide/nickel transport system substrate-binding protein</fullName>
    </submittedName>
</protein>
<dbReference type="InterPro" id="IPR000914">
    <property type="entry name" value="SBP_5_dom"/>
</dbReference>
<dbReference type="GO" id="GO:0030288">
    <property type="term" value="C:outer membrane-bounded periplasmic space"/>
    <property type="evidence" value="ECO:0007669"/>
    <property type="project" value="UniProtKB-ARBA"/>
</dbReference>
<keyword evidence="3" id="KW-0813">Transport</keyword>
<reference evidence="7" key="1">
    <citation type="submission" date="2016-11" db="EMBL/GenBank/DDBJ databases">
        <authorList>
            <person name="Varghese N."/>
            <person name="Submissions S."/>
        </authorList>
    </citation>
    <scope>NUCLEOTIDE SEQUENCE [LARGE SCALE GENOMIC DNA]</scope>
    <source>
        <strain evidence="7">DSM 22623</strain>
    </source>
</reference>
<sequence length="571" mass="66539">MKAEISLSLSFTIKFEGANIPTIIRLLKLKFNYHFHINHYITIFYIALTLVSCSNSEEKDRDHLVFRYNQYENVSSLDPAFARDVANIWATNQLFNGLVQLDDNLHIKPDIAKRWEISEDALHYTFYLRDDVKFHKHTSFNTKDSTRRVVAKDFVYSFNRLKDPKVASPGNWVLKNVKHYHAVNDTILKIDLNMPFPAFLGLLSMRYCSVVPKEAVSYYGDEFRAHPIGTGPFKFKLWEENVKLVFRKNQLYFEKDDNGKQLPYLEAVAVTFLPDKQSEFLQFAKGKIDLLNSLDASYKDELLTPSGKLRDKYKDRINISKGPYLNSEYLGFYLDTEKEEIQSLLLRKAVNHGFDRKKMITYLKNGIGMPAENGFIPKGIPGYANIPGFEYNPEKSRELVEAYKKETGDNEPTVRIATDANYQTICEYIQRELEKIGINIIVDVMPSSTIRQKKWAGKLDTFRASWIADYPDAENFLSPYYSKNHTPNGPNYTHFKNETFDRLYEESFLITDDQIREQYYAKMDSIIVAHAPIVPLYYDEVVRFTQKNVRGLTNNPQNFLILKRVWKEKLD</sequence>
<accession>A0A1M6CCB9</accession>
<evidence type="ECO:0000256" key="1">
    <source>
        <dbReference type="ARBA" id="ARBA00004196"/>
    </source>
</evidence>
<organism evidence="6 7">
    <name type="scientific">Aquimarina spongiae</name>
    <dbReference type="NCBI Taxonomy" id="570521"/>
    <lineage>
        <taxon>Bacteria</taxon>
        <taxon>Pseudomonadati</taxon>
        <taxon>Bacteroidota</taxon>
        <taxon>Flavobacteriia</taxon>
        <taxon>Flavobacteriales</taxon>
        <taxon>Flavobacteriaceae</taxon>
        <taxon>Aquimarina</taxon>
    </lineage>
</organism>
<keyword evidence="4" id="KW-0732">Signal</keyword>
<dbReference type="STRING" id="570521.SAMN04488508_10240"/>
<dbReference type="GO" id="GO:0015833">
    <property type="term" value="P:peptide transport"/>
    <property type="evidence" value="ECO:0007669"/>
    <property type="project" value="TreeGrafter"/>
</dbReference>
<dbReference type="AlphaFoldDB" id="A0A1M6CCB9"/>
<dbReference type="Gene3D" id="3.40.190.10">
    <property type="entry name" value="Periplasmic binding protein-like II"/>
    <property type="match status" value="1"/>
</dbReference>
<dbReference type="Gene3D" id="3.90.76.10">
    <property type="entry name" value="Dipeptide-binding Protein, Domain 1"/>
    <property type="match status" value="1"/>
</dbReference>
<dbReference type="PANTHER" id="PTHR30290">
    <property type="entry name" value="PERIPLASMIC BINDING COMPONENT OF ABC TRANSPORTER"/>
    <property type="match status" value="1"/>
</dbReference>
<evidence type="ECO:0000313" key="7">
    <source>
        <dbReference type="Proteomes" id="UP000184432"/>
    </source>
</evidence>
<dbReference type="SUPFAM" id="SSF53850">
    <property type="entry name" value="Periplasmic binding protein-like II"/>
    <property type="match status" value="1"/>
</dbReference>
<gene>
    <name evidence="6" type="ORF">SAMN04488508_10240</name>
</gene>
<evidence type="ECO:0000259" key="5">
    <source>
        <dbReference type="Pfam" id="PF00496"/>
    </source>
</evidence>
<evidence type="ECO:0000256" key="4">
    <source>
        <dbReference type="ARBA" id="ARBA00022729"/>
    </source>
</evidence>
<evidence type="ECO:0000256" key="3">
    <source>
        <dbReference type="ARBA" id="ARBA00022448"/>
    </source>
</evidence>
<name>A0A1M6CCB9_9FLAO</name>
<dbReference type="Pfam" id="PF00496">
    <property type="entry name" value="SBP_bac_5"/>
    <property type="match status" value="1"/>
</dbReference>
<dbReference type="Proteomes" id="UP000184432">
    <property type="component" value="Unassembled WGS sequence"/>
</dbReference>